<feature type="domain" description="Shikimate dehydrogenase substrate binding N-terminal" evidence="3">
    <location>
        <begin position="8"/>
        <end position="92"/>
    </location>
</feature>
<sequence>MSPVRAAVLGRPIAHSLSPALHRAAFAALGLGDGEYTRAELGSEDLADFLDSHPEHTGFSLTMPLKEGLVDLARERGWRIEETAEATGVANTYVATTPPTVANTDVDGIVRALTPVLADSDSAPRSTSDSAWRASSRATILGAGATARSALLACHRLGITEVELLVRNPSRAQAAAELADRLGLALTIGQLSAVRPSSVVISTLPAEAEPALSWDAGSGAALDVAYAADSAFLAAASAHGYVPVPGTAMLVEQAVAQFALFLTAATDTAPTDAQLETVAAAMHSAVLDRAS</sequence>
<dbReference type="SUPFAM" id="SSF51735">
    <property type="entry name" value="NAD(P)-binding Rossmann-fold domains"/>
    <property type="match status" value="1"/>
</dbReference>
<gene>
    <name evidence="4" type="ORF">KACC15558_08010</name>
</gene>
<keyword evidence="2" id="KW-0057">Aromatic amino acid biosynthesis</keyword>
<dbReference type="SUPFAM" id="SSF53223">
    <property type="entry name" value="Aminoacid dehydrogenase-like, N-terminal domain"/>
    <property type="match status" value="1"/>
</dbReference>
<reference evidence="4 5" key="1">
    <citation type="submission" date="2024-02" db="EMBL/GenBank/DDBJ databases">
        <title>Characterization of antibiotic resistant novel bacterial strains and their environmental applications.</title>
        <authorList>
            <person name="Manzoor S."/>
            <person name="Abbas S."/>
            <person name="Arshad M."/>
            <person name="Li W.J."/>
            <person name="Ahmed I."/>
        </authorList>
    </citation>
    <scope>NUCLEOTIDE SEQUENCE [LARGE SCALE GENOMIC DNA]</scope>
    <source>
        <strain evidence="4 5">KACC 15558</strain>
    </source>
</reference>
<dbReference type="Gene3D" id="3.40.50.720">
    <property type="entry name" value="NAD(P)-binding Rossmann-like Domain"/>
    <property type="match status" value="1"/>
</dbReference>
<dbReference type="PANTHER" id="PTHR21089:SF1">
    <property type="entry name" value="BIFUNCTIONAL 3-DEHYDROQUINATE DEHYDRATASE_SHIKIMATE DEHYDROGENASE, CHLOROPLASTIC"/>
    <property type="match status" value="1"/>
</dbReference>
<evidence type="ECO:0000313" key="5">
    <source>
        <dbReference type="Proteomes" id="UP001498935"/>
    </source>
</evidence>
<keyword evidence="5" id="KW-1185">Reference proteome</keyword>
<evidence type="ECO:0000313" key="4">
    <source>
        <dbReference type="EMBL" id="GAA5339761.1"/>
    </source>
</evidence>
<dbReference type="EMBL" id="BAABNP010000003">
    <property type="protein sequence ID" value="GAA5339761.1"/>
    <property type="molecule type" value="Genomic_DNA"/>
</dbReference>
<dbReference type="InterPro" id="IPR036291">
    <property type="entry name" value="NAD(P)-bd_dom_sf"/>
</dbReference>
<dbReference type="InterPro" id="IPR046346">
    <property type="entry name" value="Aminoacid_DH-like_N_sf"/>
</dbReference>
<protein>
    <submittedName>
        <fullName evidence="4">Shikimate dehydrogenase</fullName>
    </submittedName>
</protein>
<proteinExistence type="predicted"/>
<accession>A0ABP9TYQ2</accession>
<comment type="caution">
    <text evidence="4">The sequence shown here is derived from an EMBL/GenBank/DDBJ whole genome shotgun (WGS) entry which is preliminary data.</text>
</comment>
<name>A0ABP9TYQ2_9MICO</name>
<evidence type="ECO:0000256" key="1">
    <source>
        <dbReference type="ARBA" id="ARBA00004871"/>
    </source>
</evidence>
<evidence type="ECO:0000256" key="2">
    <source>
        <dbReference type="ARBA" id="ARBA00023141"/>
    </source>
</evidence>
<organism evidence="4 5">
    <name type="scientific">Brevibacterium ammoniilyticum</name>
    <dbReference type="NCBI Taxonomy" id="1046555"/>
    <lineage>
        <taxon>Bacteria</taxon>
        <taxon>Bacillati</taxon>
        <taxon>Actinomycetota</taxon>
        <taxon>Actinomycetes</taxon>
        <taxon>Micrococcales</taxon>
        <taxon>Brevibacteriaceae</taxon>
        <taxon>Brevibacterium</taxon>
    </lineage>
</organism>
<dbReference type="RefSeq" id="WP_342037285.1">
    <property type="nucleotide sequence ID" value="NZ_BAABBK010000003.1"/>
</dbReference>
<dbReference type="Pfam" id="PF08501">
    <property type="entry name" value="Shikimate_dh_N"/>
    <property type="match status" value="1"/>
</dbReference>
<dbReference type="Gene3D" id="3.40.50.10860">
    <property type="entry name" value="Leucine Dehydrogenase, chain A, domain 1"/>
    <property type="match status" value="1"/>
</dbReference>
<comment type="pathway">
    <text evidence="1">Metabolic intermediate biosynthesis; chorismate biosynthesis; chorismate from D-erythrose 4-phosphate and phosphoenolpyruvate: step 4/7.</text>
</comment>
<dbReference type="InterPro" id="IPR022893">
    <property type="entry name" value="Shikimate_DH_fam"/>
</dbReference>
<keyword evidence="2" id="KW-0028">Amino-acid biosynthesis</keyword>
<dbReference type="InterPro" id="IPR013708">
    <property type="entry name" value="Shikimate_DH-bd_N"/>
</dbReference>
<evidence type="ECO:0000259" key="3">
    <source>
        <dbReference type="Pfam" id="PF08501"/>
    </source>
</evidence>
<dbReference type="PANTHER" id="PTHR21089">
    <property type="entry name" value="SHIKIMATE DEHYDROGENASE"/>
    <property type="match status" value="1"/>
</dbReference>
<dbReference type="Proteomes" id="UP001498935">
    <property type="component" value="Unassembled WGS sequence"/>
</dbReference>